<dbReference type="InterPro" id="IPR037107">
    <property type="entry name" value="Put_OMP_sf"/>
</dbReference>
<dbReference type="Proteomes" id="UP000026923">
    <property type="component" value="Unassembled WGS sequence"/>
</dbReference>
<accession>A0A061JUU0</accession>
<dbReference type="EMBL" id="AMCZ02000006">
    <property type="protein sequence ID" value="EWC42019.1"/>
    <property type="molecule type" value="Genomic_DNA"/>
</dbReference>
<name>A0A061JUU0_STUST</name>
<dbReference type="Gene3D" id="2.40.128.140">
    <property type="entry name" value="Outer membrane protein"/>
    <property type="match status" value="1"/>
</dbReference>
<dbReference type="InterPro" id="IPR018707">
    <property type="entry name" value="LpxR"/>
</dbReference>
<protein>
    <submittedName>
        <fullName evidence="2">Membrane protein</fullName>
    </submittedName>
</protein>
<gene>
    <name evidence="2" type="ORF">B597_007075</name>
</gene>
<dbReference type="Pfam" id="PF09982">
    <property type="entry name" value="LpxR"/>
    <property type="match status" value="1"/>
</dbReference>
<dbReference type="eggNOG" id="COG3528">
    <property type="taxonomic scope" value="Bacteria"/>
</dbReference>
<dbReference type="AlphaFoldDB" id="A0A061JUU0"/>
<dbReference type="HOGENOM" id="CLU_055418_0_0_6"/>
<feature type="chain" id="PRO_5001605798" evidence="1">
    <location>
        <begin position="30"/>
        <end position="357"/>
    </location>
</feature>
<feature type="signal peptide" evidence="1">
    <location>
        <begin position="1"/>
        <end position="29"/>
    </location>
</feature>
<dbReference type="OrthoDB" id="9776275at2"/>
<proteinExistence type="predicted"/>
<sequence length="357" mass="40243">MTKVQPTDLAEWRLRVAATLLLLSLSACAQAQSCHRDNPLRSTGTLNLRIDNDMFGGMGQDQGYSNGFLASWVSPNLVDYSDDPCLPRLVRGLNRFLTMLQPQGFDEQNMTIGFGQMMYTPNDKTRSDLIKDDRPFAGALMLSLGYNARRGDTLRTSQLRVGVVGPSSQARQVQNWWHDTVGVDRFNGWRHQLRDEPVLQLLHERRTRVIRQENVSGWGWDLTRHWGGSLGNFATYANVGGELRYGLRLPDDLGTAPLRPAGENTSPVRKTAGSNWNGHLFVALDGRWVLHDITLDGNTFKSSHSVDKRPFVADVGYGIAMTQGNWRIAIARYHRTREFRGQKEIPVYGTITVGRRF</sequence>
<keyword evidence="1" id="KW-0732">Signal</keyword>
<reference evidence="2 3" key="1">
    <citation type="journal article" date="2013" name="Genome Announc.">
        <title>Draft Genome of the Nitrogen-Fixing Bacterium Pseudomonas stutzeri Strain KOS6 Isolated from Industrial Hydrocarbon Sludge.</title>
        <authorList>
            <person name="Grigoryeva T.V."/>
            <person name="Laikov A.V."/>
            <person name="Naumova R.P."/>
            <person name="Manolov A.I."/>
            <person name="Larin A.K."/>
            <person name="Karpova I.Y."/>
            <person name="Semashko T.A."/>
            <person name="Alexeev D.G."/>
            <person name="Kostryukova E.S."/>
            <person name="Muller R."/>
            <person name="Govorun V.M."/>
        </authorList>
    </citation>
    <scope>NUCLEOTIDE SEQUENCE [LARGE SCALE GENOMIC DNA]</scope>
    <source>
        <strain evidence="2 3">KOS6</strain>
    </source>
</reference>
<comment type="caution">
    <text evidence="2">The sequence shown here is derived from an EMBL/GenBank/DDBJ whole genome shotgun (WGS) entry which is preliminary data.</text>
</comment>
<dbReference type="PROSITE" id="PS51257">
    <property type="entry name" value="PROKAR_LIPOPROTEIN"/>
    <property type="match status" value="1"/>
</dbReference>
<evidence type="ECO:0000313" key="3">
    <source>
        <dbReference type="Proteomes" id="UP000026923"/>
    </source>
</evidence>
<evidence type="ECO:0000313" key="2">
    <source>
        <dbReference type="EMBL" id="EWC42019.1"/>
    </source>
</evidence>
<evidence type="ECO:0000256" key="1">
    <source>
        <dbReference type="SAM" id="SignalP"/>
    </source>
</evidence>
<organism evidence="2 3">
    <name type="scientific">Stutzerimonas stutzeri KOS6</name>
    <dbReference type="NCBI Taxonomy" id="1218352"/>
    <lineage>
        <taxon>Bacteria</taxon>
        <taxon>Pseudomonadati</taxon>
        <taxon>Pseudomonadota</taxon>
        <taxon>Gammaproteobacteria</taxon>
        <taxon>Pseudomonadales</taxon>
        <taxon>Pseudomonadaceae</taxon>
        <taxon>Stutzerimonas</taxon>
    </lineage>
</organism>